<evidence type="ECO:0000313" key="3">
    <source>
        <dbReference type="Proteomes" id="UP001153069"/>
    </source>
</evidence>
<evidence type="ECO:0000313" key="2">
    <source>
        <dbReference type="EMBL" id="CAB9527258.1"/>
    </source>
</evidence>
<organism evidence="2 3">
    <name type="scientific">Seminavis robusta</name>
    <dbReference type="NCBI Taxonomy" id="568900"/>
    <lineage>
        <taxon>Eukaryota</taxon>
        <taxon>Sar</taxon>
        <taxon>Stramenopiles</taxon>
        <taxon>Ochrophyta</taxon>
        <taxon>Bacillariophyta</taxon>
        <taxon>Bacillariophyceae</taxon>
        <taxon>Bacillariophycidae</taxon>
        <taxon>Naviculales</taxon>
        <taxon>Naviculaceae</taxon>
        <taxon>Seminavis</taxon>
    </lineage>
</organism>
<keyword evidence="1" id="KW-0812">Transmembrane</keyword>
<comment type="caution">
    <text evidence="2">The sequence shown here is derived from an EMBL/GenBank/DDBJ whole genome shotgun (WGS) entry which is preliminary data.</text>
</comment>
<gene>
    <name evidence="2" type="ORF">SEMRO_1967_G308310.1</name>
</gene>
<dbReference type="Proteomes" id="UP001153069">
    <property type="component" value="Unassembled WGS sequence"/>
</dbReference>
<feature type="transmembrane region" description="Helical" evidence="1">
    <location>
        <begin position="75"/>
        <end position="100"/>
    </location>
</feature>
<sequence length="202" mass="22587">MSLQSQDHLRLPVFCHGKRSIHTGTQCNREPSSGKTCHTSIVEELAVGILSGLAGGLLSWAANLLFPDSLSTLGGILYCLLFTCLLLEIWETWVLFTALCRNSKKRKKQRQIAHNQFLEWAQERKRLVRQLFGNGVIMGQIVMKASASLAVLQTSDDADTVWLLLLQLLAAYVAAWIGWAVVCQFLNNLAPPKERTLKRQIV</sequence>
<accession>A0A9N8HTZ2</accession>
<feature type="transmembrane region" description="Helical" evidence="1">
    <location>
        <begin position="164"/>
        <end position="190"/>
    </location>
</feature>
<reference evidence="2" key="1">
    <citation type="submission" date="2020-06" db="EMBL/GenBank/DDBJ databases">
        <authorList>
            <consortium name="Plant Systems Biology data submission"/>
        </authorList>
    </citation>
    <scope>NUCLEOTIDE SEQUENCE</scope>
    <source>
        <strain evidence="2">D6</strain>
    </source>
</reference>
<name>A0A9N8HTZ2_9STRA</name>
<keyword evidence="1" id="KW-1133">Transmembrane helix</keyword>
<feature type="transmembrane region" description="Helical" evidence="1">
    <location>
        <begin position="45"/>
        <end position="63"/>
    </location>
</feature>
<dbReference type="AlphaFoldDB" id="A0A9N8HTZ2"/>
<protein>
    <recommendedName>
        <fullName evidence="4">Transmembrane protein</fullName>
    </recommendedName>
</protein>
<evidence type="ECO:0000256" key="1">
    <source>
        <dbReference type="SAM" id="Phobius"/>
    </source>
</evidence>
<keyword evidence="1" id="KW-0472">Membrane</keyword>
<dbReference type="EMBL" id="CAICTM010001965">
    <property type="protein sequence ID" value="CAB9527258.1"/>
    <property type="molecule type" value="Genomic_DNA"/>
</dbReference>
<evidence type="ECO:0008006" key="4">
    <source>
        <dbReference type="Google" id="ProtNLM"/>
    </source>
</evidence>
<keyword evidence="3" id="KW-1185">Reference proteome</keyword>
<proteinExistence type="predicted"/>
<feature type="transmembrane region" description="Helical" evidence="1">
    <location>
        <begin position="131"/>
        <end position="152"/>
    </location>
</feature>